<protein>
    <submittedName>
        <fullName evidence="1">Uncharacterized protein</fullName>
    </submittedName>
</protein>
<comment type="caution">
    <text evidence="1">The sequence shown here is derived from an EMBL/GenBank/DDBJ whole genome shotgun (WGS) entry which is preliminary data.</text>
</comment>
<evidence type="ECO:0000313" key="2">
    <source>
        <dbReference type="Proteomes" id="UP000744676"/>
    </source>
</evidence>
<proteinExistence type="predicted"/>
<reference evidence="1 2" key="1">
    <citation type="journal article" date="2020" name="Front. Microbiol.">
        <title>Phenotypic and Genetic Characterization of the Cheese Ripening Yeast Geotrichum candidum.</title>
        <authorList>
            <person name="Perkins V."/>
            <person name="Vignola S."/>
            <person name="Lessard M.H."/>
            <person name="Plante P.L."/>
            <person name="Corbeil J."/>
            <person name="Dugat-Bony E."/>
            <person name="Frenette M."/>
            <person name="Labrie S."/>
        </authorList>
    </citation>
    <scope>NUCLEOTIDE SEQUENCE [LARGE SCALE GENOMIC DNA]</scope>
    <source>
        <strain evidence="1 2">LMA-1147</strain>
    </source>
</reference>
<accession>A0ACB6V897</accession>
<gene>
    <name evidence="1" type="ORF">D0Z00_000985</name>
</gene>
<sequence length="144" mass="16713">MAVAQLPSYELAVELYDSLVQLRQQRDVTQRDLANSWRKRNYEGNIWNSGQYRPTYTQEAVADLAEVLNAFNTESTVYWESQWRRGDDKYWGSLIKHDDMPKFNPRDSYVVLRALGTKHFEEFKALKANEAAQQQSATTETVSA</sequence>
<evidence type="ECO:0000313" key="1">
    <source>
        <dbReference type="EMBL" id="KAF5101139.1"/>
    </source>
</evidence>
<organism evidence="1 2">
    <name type="scientific">Geotrichum galactomycetum</name>
    <dbReference type="NCBI Taxonomy" id="27317"/>
    <lineage>
        <taxon>Eukaryota</taxon>
        <taxon>Fungi</taxon>
        <taxon>Dikarya</taxon>
        <taxon>Ascomycota</taxon>
        <taxon>Saccharomycotina</taxon>
        <taxon>Dipodascomycetes</taxon>
        <taxon>Dipodascales</taxon>
        <taxon>Dipodascaceae</taxon>
        <taxon>Geotrichum</taxon>
    </lineage>
</organism>
<dbReference type="Proteomes" id="UP000744676">
    <property type="component" value="Unassembled WGS sequence"/>
</dbReference>
<keyword evidence="2" id="KW-1185">Reference proteome</keyword>
<name>A0ACB6V897_9ASCO</name>
<dbReference type="EMBL" id="QVQA01000014">
    <property type="protein sequence ID" value="KAF5101139.1"/>
    <property type="molecule type" value="Genomic_DNA"/>
</dbReference>